<feature type="domain" description="SD-repeat containing protein B" evidence="7">
    <location>
        <begin position="1634"/>
        <end position="1753"/>
    </location>
</feature>
<sequence length="1796" mass="193568">MGILKKHVAHPVALLAAIATLASGLTCMTNSVASPKAHADELKPAYATAKIVKKADGTGHGTSSQTFVNSKNGFATGDDSPTDGVVASGDTVEYSLTLNFNAAGKRTINVKFDLDDAPYLQTADGGGFCQPGQLVTAKKNSDGSCSYTVPAGGVETMTQTFYLKAKDTGGLVKPGQIPKIVVAREGGTSTTYRTDELTVVSAPAADLVIDNGGNPVKGQYSYEHRTYWSQNTDATGDFTIRADTLTYPGYSSTKGASTSIDWTTKVDISDFPQGTVWTVGGQRITRNSDKEQYLTVSSGKNGAAATISYRIPAGTDALKNMKEGDVKYYDVHLVPDETVFSVKDDNGDALLNMGKGGEPGWNIGRDKSTYDKDTGARVGYPYANNDWSRAIIQRLKPTPAGKIPLFGKGLQRPNTASKTMFDKENLTFDAAEGKADIYHYYSDGSGDTVSRGTQVKTILEMYAANVTADKLKNTTPTMQDEWDNTRMRWDGSLEVTQNGAPVSDYKVQWDDSKDNWHDGEPSDTDAPNVKKIRVTFNPDTLTLGKGAPNVQVTFNTLAIADVSKGNVEALDTLTAWLTEDDKASVTNWVWIAKPVDPTTSIDISLKAYDGEGNQVYANNSSNHPSGSAVDLTPGMRVDYTVTEQLRTILLSNTSMTPTITVPKPKGLYNPTCDDSFWQMKVDGNNLVFTPRSGKVTPEVDRMGSATLPDLHFSGIVSNLATGTVTASANMSVDVDENGALQAQTIKSNTPSVPFPVSNAETNSGIMRVKTTKAEISDPLTWEFNVYGKGGGHTGTMDSMLLLPANGDEKYVQDKLVEYERGYSNYHGSYELTQPVTVNMDNSTSTTVYYSTTTGKKSDNPADYEWKTWDELSSIEKKNITAIRLTSTVVASDDKLSYSAVNGAITLTPSDNVKDDKYTLWLGRNYYSDASDKPAGNQPWPDVAKVVAGSISGTVWWDKDENTLIGDSEERIEGVEVTLGKQDSSGGWQAVKTVKTDKDGYYEFNLLHSGTYRTSVKRNTGTSTGDGVQTQVKTYYGKLENVTNTRSWSNKIKSNAKDTSDDIHLGIGADQKNVDYGYAKPDPKATVDKTVTGTSCTDTKCVINWDVKVQNSGTSRFDTSSVVSDRMSADVHDVSATAGTVSIESGGAKQVATSGDHKFVLTNEGLLYAWGNNQYGQLGFKPDTTNTATPTNVNKPTIVNGSWLKVAAGGKHSAAISTDGHLYTTGWNGKGQLGTGDTDNRDQWTLVAEDKTFVDVACGNQFTVAIASDGTLWVVGKVSSTSYSTWTQIQSGKTFTQVSASTYRWVALTSYGGCVVDGDEFFSIGFTQVVASFGNAYGLTDAGTVIVLVGGGDSGIGQSNVSNLRYITRIGGGYNTFYAIDKNQHLWAAGWNGDGQLANGKTGTGRYWTNGSTSGNADIVSTPIDTGITASDVAGGDRDVLIVGKQVMIAGFDPYGDGKTGGARSTGLKGMVVSSDPTAVPVEPLSESTEKGLTTRTYNLPYAIESGGYVIYHFTGTVDRETADTTKWSPTEKDEWVKKNTKTILNQAWFTSEHTPYSGTPHASGKTKPDPPNASKLDTNTNDVTGNPTCRTDTDYTEEGHQHWFSTSDEDSCDQVGTIITPTTSAKKLGTISGLYWEDTDKDGIRSDNESNRFANQTVILYDKNGKQVASTKTDKDGKYKFEHLDADGDQYTIQFSRVTHQEFTKPDANDMDIPNDASSTDSDANTSDDKYGESTFTIILTQDKPDKENVDAGVLPETWMMSMPHTGMGLLLPILILVSILGLVTAITLLRKEDRK</sequence>
<evidence type="ECO:0000313" key="8">
    <source>
        <dbReference type="EMBL" id="MCQ4793671.1"/>
    </source>
</evidence>
<dbReference type="InterPro" id="IPR013783">
    <property type="entry name" value="Ig-like_fold"/>
</dbReference>
<evidence type="ECO:0000256" key="2">
    <source>
        <dbReference type="ARBA" id="ARBA00022525"/>
    </source>
</evidence>
<feature type="transmembrane region" description="Helical" evidence="6">
    <location>
        <begin position="1770"/>
        <end position="1790"/>
    </location>
</feature>
<feature type="region of interest" description="Disordered" evidence="5">
    <location>
        <begin position="1704"/>
        <end position="1729"/>
    </location>
</feature>
<evidence type="ECO:0000256" key="6">
    <source>
        <dbReference type="SAM" id="Phobius"/>
    </source>
</evidence>
<keyword evidence="4" id="KW-0677">Repeat</keyword>
<dbReference type="InterPro" id="IPR000408">
    <property type="entry name" value="Reg_chr_condens"/>
</dbReference>
<protein>
    <recommendedName>
        <fullName evidence="7">SD-repeat containing protein B domain-containing protein</fullName>
    </recommendedName>
</protein>
<dbReference type="GO" id="GO:0005576">
    <property type="term" value="C:extracellular region"/>
    <property type="evidence" value="ECO:0007669"/>
    <property type="project" value="UniProtKB-SubCell"/>
</dbReference>
<gene>
    <name evidence="8" type="ORF">NE692_09430</name>
</gene>
<dbReference type="Pfam" id="PF17210">
    <property type="entry name" value="SdrD_B"/>
    <property type="match status" value="2"/>
</dbReference>
<dbReference type="PRINTS" id="PR00633">
    <property type="entry name" value="RCCNDNSATION"/>
</dbReference>
<keyword evidence="2" id="KW-0964">Secreted</keyword>
<keyword evidence="6" id="KW-0472">Membrane</keyword>
<feature type="region of interest" description="Disordered" evidence="5">
    <location>
        <begin position="1549"/>
        <end position="1588"/>
    </location>
</feature>
<dbReference type="PROSITE" id="PS50012">
    <property type="entry name" value="RCC1_3"/>
    <property type="match status" value="2"/>
</dbReference>
<dbReference type="InterPro" id="IPR051210">
    <property type="entry name" value="Ub_ligase/GEF_domain"/>
</dbReference>
<proteinExistence type="predicted"/>
<reference evidence="8" key="1">
    <citation type="submission" date="2022-06" db="EMBL/GenBank/DDBJ databases">
        <title>Isolation of gut microbiota from human fecal samples.</title>
        <authorList>
            <person name="Pamer E.G."/>
            <person name="Barat B."/>
            <person name="Waligurski E."/>
            <person name="Medina S."/>
            <person name="Paddock L."/>
            <person name="Mostad J."/>
        </authorList>
    </citation>
    <scope>NUCLEOTIDE SEQUENCE</scope>
    <source>
        <strain evidence="8">SL.1.01</strain>
    </source>
</reference>
<name>A0AAW5K3E1_BIFAD</name>
<evidence type="ECO:0000256" key="3">
    <source>
        <dbReference type="ARBA" id="ARBA00022729"/>
    </source>
</evidence>
<dbReference type="EMBL" id="JANFYM010000012">
    <property type="protein sequence ID" value="MCQ4793671.1"/>
    <property type="molecule type" value="Genomic_DNA"/>
</dbReference>
<dbReference type="SUPFAM" id="SSF117074">
    <property type="entry name" value="Hypothetical protein PA1324"/>
    <property type="match status" value="2"/>
</dbReference>
<evidence type="ECO:0000256" key="4">
    <source>
        <dbReference type="ARBA" id="ARBA00022737"/>
    </source>
</evidence>
<evidence type="ECO:0000313" key="9">
    <source>
        <dbReference type="Proteomes" id="UP001206013"/>
    </source>
</evidence>
<comment type="caution">
    <text evidence="8">The sequence shown here is derived from an EMBL/GenBank/DDBJ whole genome shotgun (WGS) entry which is preliminary data.</text>
</comment>
<dbReference type="GO" id="GO:0005975">
    <property type="term" value="P:carbohydrate metabolic process"/>
    <property type="evidence" value="ECO:0007669"/>
    <property type="project" value="UniProtKB-ARBA"/>
</dbReference>
<keyword evidence="6" id="KW-0812">Transmembrane</keyword>
<evidence type="ECO:0000256" key="1">
    <source>
        <dbReference type="ARBA" id="ARBA00004613"/>
    </source>
</evidence>
<feature type="compositionally biased region" description="Low complexity" evidence="5">
    <location>
        <begin position="1715"/>
        <end position="1725"/>
    </location>
</feature>
<keyword evidence="6" id="KW-1133">Transmembrane helix</keyword>
<accession>A0AAW5K3E1</accession>
<dbReference type="Pfam" id="PF00415">
    <property type="entry name" value="RCC1"/>
    <property type="match status" value="2"/>
</dbReference>
<dbReference type="PROSITE" id="PS00626">
    <property type="entry name" value="RCC1_2"/>
    <property type="match status" value="1"/>
</dbReference>
<dbReference type="RefSeq" id="WP_256134674.1">
    <property type="nucleotide sequence ID" value="NZ_JANFYM010000012.1"/>
</dbReference>
<dbReference type="SUPFAM" id="SSF50985">
    <property type="entry name" value="RCC1/BLIP-II"/>
    <property type="match status" value="2"/>
</dbReference>
<comment type="subcellular location">
    <subcellularLocation>
        <location evidence="1">Secreted</location>
    </subcellularLocation>
</comment>
<feature type="domain" description="SD-repeat containing protein B" evidence="7">
    <location>
        <begin position="949"/>
        <end position="1042"/>
    </location>
</feature>
<dbReference type="PANTHER" id="PTHR22870:SF466">
    <property type="entry name" value="ANKYRIN REPEAT-CONTAINING PROTEIN"/>
    <property type="match status" value="1"/>
</dbReference>
<organism evidence="8 9">
    <name type="scientific">Bifidobacterium adolescentis</name>
    <dbReference type="NCBI Taxonomy" id="1680"/>
    <lineage>
        <taxon>Bacteria</taxon>
        <taxon>Bacillati</taxon>
        <taxon>Actinomycetota</taxon>
        <taxon>Actinomycetes</taxon>
        <taxon>Bifidobacteriales</taxon>
        <taxon>Bifidobacteriaceae</taxon>
        <taxon>Bifidobacterium</taxon>
    </lineage>
</organism>
<dbReference type="InterPro" id="IPR033764">
    <property type="entry name" value="Sdr_B"/>
</dbReference>
<dbReference type="PANTHER" id="PTHR22870">
    <property type="entry name" value="REGULATOR OF CHROMOSOME CONDENSATION"/>
    <property type="match status" value="1"/>
</dbReference>
<dbReference type="Proteomes" id="UP001206013">
    <property type="component" value="Unassembled WGS sequence"/>
</dbReference>
<evidence type="ECO:0000259" key="7">
    <source>
        <dbReference type="Pfam" id="PF17210"/>
    </source>
</evidence>
<dbReference type="Gene3D" id="2.60.40.10">
    <property type="entry name" value="Immunoglobulins"/>
    <property type="match status" value="2"/>
</dbReference>
<evidence type="ECO:0000256" key="5">
    <source>
        <dbReference type="SAM" id="MobiDB-lite"/>
    </source>
</evidence>
<keyword evidence="3" id="KW-0732">Signal</keyword>
<dbReference type="InterPro" id="IPR009091">
    <property type="entry name" value="RCC1/BLIP-II"/>
</dbReference>
<dbReference type="Gene3D" id="2.130.10.30">
    <property type="entry name" value="Regulator of chromosome condensation 1/beta-lactamase-inhibitor protein II"/>
    <property type="match status" value="2"/>
</dbReference>
<feature type="compositionally biased region" description="Polar residues" evidence="5">
    <location>
        <begin position="1575"/>
        <end position="1588"/>
    </location>
</feature>